<accession>A0AAW2HB85</accession>
<evidence type="ECO:0000256" key="4">
    <source>
        <dbReference type="ARBA" id="ARBA00022989"/>
    </source>
</evidence>
<dbReference type="EMBL" id="JARGDH010000005">
    <property type="protein sequence ID" value="KAL0267020.1"/>
    <property type="molecule type" value="Genomic_DNA"/>
</dbReference>
<comment type="similarity">
    <text evidence="2">Belongs to the TDE1 family.</text>
</comment>
<proteinExistence type="inferred from homology"/>
<evidence type="ECO:0000256" key="3">
    <source>
        <dbReference type="ARBA" id="ARBA00022692"/>
    </source>
</evidence>
<evidence type="ECO:0000256" key="2">
    <source>
        <dbReference type="ARBA" id="ARBA00006665"/>
    </source>
</evidence>
<feature type="transmembrane region" description="Helical" evidence="6">
    <location>
        <begin position="368"/>
        <end position="388"/>
    </location>
</feature>
<feature type="transmembrane region" description="Helical" evidence="6">
    <location>
        <begin position="264"/>
        <end position="282"/>
    </location>
</feature>
<dbReference type="GO" id="GO:0016020">
    <property type="term" value="C:membrane"/>
    <property type="evidence" value="ECO:0007669"/>
    <property type="project" value="UniProtKB-SubCell"/>
</dbReference>
<keyword evidence="3 6" id="KW-0812">Transmembrane</keyword>
<feature type="transmembrane region" description="Helical" evidence="6">
    <location>
        <begin position="39"/>
        <end position="57"/>
    </location>
</feature>
<evidence type="ECO:0008006" key="8">
    <source>
        <dbReference type="Google" id="ProtNLM"/>
    </source>
</evidence>
<gene>
    <name evidence="7" type="ORF">PYX00_009404</name>
</gene>
<feature type="transmembrane region" description="Helical" evidence="6">
    <location>
        <begin position="408"/>
        <end position="428"/>
    </location>
</feature>
<feature type="transmembrane region" description="Helical" evidence="6">
    <location>
        <begin position="126"/>
        <end position="147"/>
    </location>
</feature>
<keyword evidence="5 6" id="KW-0472">Membrane</keyword>
<comment type="subcellular location">
    <subcellularLocation>
        <location evidence="1">Membrane</location>
        <topology evidence="1">Multi-pass membrane protein</topology>
    </subcellularLocation>
</comment>
<evidence type="ECO:0000256" key="6">
    <source>
        <dbReference type="SAM" id="Phobius"/>
    </source>
</evidence>
<feature type="transmembrane region" description="Helical" evidence="6">
    <location>
        <begin position="196"/>
        <end position="222"/>
    </location>
</feature>
<dbReference type="Pfam" id="PF03348">
    <property type="entry name" value="Serinc"/>
    <property type="match status" value="1"/>
</dbReference>
<feature type="transmembrane region" description="Helical" evidence="6">
    <location>
        <begin position="234"/>
        <end position="252"/>
    </location>
</feature>
<feature type="transmembrane region" description="Helical" evidence="6">
    <location>
        <begin position="311"/>
        <end position="327"/>
    </location>
</feature>
<keyword evidence="4 6" id="KW-1133">Transmembrane helix</keyword>
<dbReference type="PANTHER" id="PTHR10383">
    <property type="entry name" value="SERINE INCORPORATOR"/>
    <property type="match status" value="1"/>
</dbReference>
<dbReference type="EMBL" id="JARGDH010000005">
    <property type="protein sequence ID" value="KAL0267019.1"/>
    <property type="molecule type" value="Genomic_DNA"/>
</dbReference>
<dbReference type="AlphaFoldDB" id="A0AAW2HB85"/>
<feature type="transmembrane region" description="Helical" evidence="6">
    <location>
        <begin position="153"/>
        <end position="175"/>
    </location>
</feature>
<comment type="caution">
    <text evidence="7">The sequence shown here is derived from an EMBL/GenBank/DDBJ whole genome shotgun (WGS) entry which is preliminary data.</text>
</comment>
<feature type="transmembrane region" description="Helical" evidence="6">
    <location>
        <begin position="92"/>
        <end position="114"/>
    </location>
</feature>
<evidence type="ECO:0000256" key="5">
    <source>
        <dbReference type="ARBA" id="ARBA00023136"/>
    </source>
</evidence>
<reference evidence="7" key="1">
    <citation type="journal article" date="2024" name="Gigascience">
        <title>Chromosome-level genome of the poultry shaft louse Menopon gallinae provides insight into the host-switching and adaptive evolution of parasitic lice.</title>
        <authorList>
            <person name="Xu Y."/>
            <person name="Ma L."/>
            <person name="Liu S."/>
            <person name="Liang Y."/>
            <person name="Liu Q."/>
            <person name="He Z."/>
            <person name="Tian L."/>
            <person name="Duan Y."/>
            <person name="Cai W."/>
            <person name="Li H."/>
            <person name="Song F."/>
        </authorList>
    </citation>
    <scope>NUCLEOTIDE SEQUENCE</scope>
    <source>
        <strain evidence="7">Cailab_2023a</strain>
    </source>
</reference>
<protein>
    <recommendedName>
        <fullName evidence="8">Serine incorporator</fullName>
    </recommendedName>
</protein>
<evidence type="ECO:0000313" key="7">
    <source>
        <dbReference type="EMBL" id="KAL0267020.1"/>
    </source>
</evidence>
<evidence type="ECO:0000256" key="1">
    <source>
        <dbReference type="ARBA" id="ARBA00004141"/>
    </source>
</evidence>
<dbReference type="InterPro" id="IPR005016">
    <property type="entry name" value="TDE1/TMS"/>
</dbReference>
<name>A0AAW2HB85_9NEOP</name>
<dbReference type="PANTHER" id="PTHR10383:SF9">
    <property type="entry name" value="SERINE INCORPORATOR, ISOFORM F"/>
    <property type="match status" value="1"/>
</dbReference>
<organism evidence="7">
    <name type="scientific">Menopon gallinae</name>
    <name type="common">poultry shaft louse</name>
    <dbReference type="NCBI Taxonomy" id="328185"/>
    <lineage>
        <taxon>Eukaryota</taxon>
        <taxon>Metazoa</taxon>
        <taxon>Ecdysozoa</taxon>
        <taxon>Arthropoda</taxon>
        <taxon>Hexapoda</taxon>
        <taxon>Insecta</taxon>
        <taxon>Pterygota</taxon>
        <taxon>Neoptera</taxon>
        <taxon>Paraneoptera</taxon>
        <taxon>Psocodea</taxon>
        <taxon>Troctomorpha</taxon>
        <taxon>Phthiraptera</taxon>
        <taxon>Amblycera</taxon>
        <taxon>Menoponidae</taxon>
        <taxon>Menopon</taxon>
    </lineage>
</organism>
<sequence>MGAVLGLCSAANLACCCTSAACTLCNMCPACGNSITTRIMYGIMLLLGAITAAIMLAPGLEHYLQKVPFCETTLGLKTFTAWECKEAVGYLAVYRICFAFTCFFILMSLIMIGVQTSRDKRSGIQNGFWGIKYLIVIAGCVGAFFIPEGDFQYAWMIFGMIGGFLFILIQLVLIIDFAHSWAENWVAKYEEHNSKIWYIALLLSTITLYTMAIVGIVLLYVYFTTSEGCILNKFFISMNLLLCVFSSFVSVLPKVQDRRPKSGLLQSSVVSLYVVYLTWSAVSNSPDRDCNPGFIPFIKEKSNPGVFDKESVVGLILWMLVVIYSSLRSASSSDKMISSESEVVMESNETHQRKSDDETDRVSYNWSFFHFVFALATLYIMMTLTNWYNPNNTLNTLNASTASMWVKIVSSWLCILLYNWTLIAPVLLPNRDFSV</sequence>